<comment type="catalytic activity">
    <reaction evidence="5">
        <text>a 1,2-diacyl-sn-glycerol + H2O = a 2-acylglycerol + a fatty acid + H(+)</text>
        <dbReference type="Rhea" id="RHEA:33275"/>
        <dbReference type="ChEBI" id="CHEBI:15377"/>
        <dbReference type="ChEBI" id="CHEBI:15378"/>
        <dbReference type="ChEBI" id="CHEBI:17389"/>
        <dbReference type="ChEBI" id="CHEBI:17815"/>
        <dbReference type="ChEBI" id="CHEBI:28868"/>
        <dbReference type="EC" id="3.1.1.116"/>
    </reaction>
</comment>
<proteinExistence type="inferred from homology"/>
<evidence type="ECO:0000256" key="4">
    <source>
        <dbReference type="ARBA" id="ARBA00042703"/>
    </source>
</evidence>
<reference evidence="13" key="1">
    <citation type="submission" date="2020-08" db="EMBL/GenBank/DDBJ databases">
        <title>Multicomponent nature underlies the extraordinary mechanical properties of spider dragline silk.</title>
        <authorList>
            <person name="Kono N."/>
            <person name="Nakamura H."/>
            <person name="Mori M."/>
            <person name="Yoshida Y."/>
            <person name="Ohtoshi R."/>
            <person name="Malay A.D."/>
            <person name="Moran D.A.P."/>
            <person name="Tomita M."/>
            <person name="Numata K."/>
            <person name="Arakawa K."/>
        </authorList>
    </citation>
    <scope>NUCLEOTIDE SEQUENCE</scope>
</reference>
<dbReference type="Pfam" id="PF00561">
    <property type="entry name" value="Abhydrolase_1"/>
    <property type="match status" value="1"/>
</dbReference>
<evidence type="ECO:0000256" key="11">
    <source>
        <dbReference type="ARBA" id="ARBA00048919"/>
    </source>
</evidence>
<dbReference type="GO" id="GO:0005739">
    <property type="term" value="C:mitochondrion"/>
    <property type="evidence" value="ECO:0007669"/>
    <property type="project" value="TreeGrafter"/>
</dbReference>
<comment type="similarity">
    <text evidence="1">Belongs to the AB hydrolase superfamily.</text>
</comment>
<dbReference type="Gene3D" id="3.40.50.1820">
    <property type="entry name" value="alpha/beta hydrolase"/>
    <property type="match status" value="1"/>
</dbReference>
<evidence type="ECO:0000256" key="2">
    <source>
        <dbReference type="ARBA" id="ARBA00022801"/>
    </source>
</evidence>
<dbReference type="PRINTS" id="PR00111">
    <property type="entry name" value="ABHYDROLASE"/>
</dbReference>
<dbReference type="InterPro" id="IPR029058">
    <property type="entry name" value="AB_hydrolase_fold"/>
</dbReference>
<dbReference type="OrthoDB" id="8119704at2759"/>
<evidence type="ECO:0000256" key="5">
    <source>
        <dbReference type="ARBA" id="ARBA00043667"/>
    </source>
</evidence>
<evidence type="ECO:0000256" key="3">
    <source>
        <dbReference type="ARBA" id="ARBA00026104"/>
    </source>
</evidence>
<dbReference type="AlphaFoldDB" id="A0A8X6TER4"/>
<comment type="catalytic activity">
    <reaction evidence="11">
        <text>1-octadecanoyl-2-(5Z,8Z,11Z,14Z-eicosatetraenoyl)-sn-glycerol + H2O = 2-(5Z,8Z,11Z,14Z-eicosatetraenoyl)-glycerol + octadecanoate + H(+)</text>
        <dbReference type="Rhea" id="RHEA:38507"/>
        <dbReference type="ChEBI" id="CHEBI:15377"/>
        <dbReference type="ChEBI" id="CHEBI:15378"/>
        <dbReference type="ChEBI" id="CHEBI:25629"/>
        <dbReference type="ChEBI" id="CHEBI:52392"/>
        <dbReference type="ChEBI" id="CHEBI:75728"/>
    </reaction>
</comment>
<comment type="catalytic activity">
    <reaction evidence="6">
        <text>a 1,3-diacyl-sn-glycerol + H2O = a 1-acyl-sn-glycerol + a fatty acid + H(+)</text>
        <dbReference type="Rhea" id="RHEA:38503"/>
        <dbReference type="ChEBI" id="CHEBI:15377"/>
        <dbReference type="ChEBI" id="CHEBI:15378"/>
        <dbReference type="ChEBI" id="CHEBI:28868"/>
        <dbReference type="ChEBI" id="CHEBI:64683"/>
        <dbReference type="ChEBI" id="CHEBI:77272"/>
    </reaction>
</comment>
<comment type="caution">
    <text evidence="13">The sequence shown here is derived from an EMBL/GenBank/DDBJ whole genome shotgun (WGS) entry which is preliminary data.</text>
</comment>
<evidence type="ECO:0000256" key="10">
    <source>
        <dbReference type="ARBA" id="ARBA00048513"/>
    </source>
</evidence>
<dbReference type="EMBL" id="BMAW01101628">
    <property type="protein sequence ID" value="GFT00394.1"/>
    <property type="molecule type" value="Genomic_DNA"/>
</dbReference>
<evidence type="ECO:0000256" key="9">
    <source>
        <dbReference type="ARBA" id="ARBA00048504"/>
    </source>
</evidence>
<feature type="domain" description="AB hydrolase-1" evidence="12">
    <location>
        <begin position="25"/>
        <end position="271"/>
    </location>
</feature>
<dbReference type="PANTHER" id="PTHR46118">
    <property type="entry name" value="PROTEIN ABHD11"/>
    <property type="match status" value="1"/>
</dbReference>
<protein>
    <recommendedName>
        <fullName evidence="7">sn-1-specific diacylglycerol lipase ABHD11</fullName>
        <ecNumber evidence="3">3.1.1.116</ecNumber>
    </recommendedName>
    <alternativeName>
        <fullName evidence="4">Alpha/beta hydrolase domain-containing protein 11</fullName>
    </alternativeName>
</protein>
<evidence type="ECO:0000313" key="13">
    <source>
        <dbReference type="EMBL" id="GFT00394.1"/>
    </source>
</evidence>
<evidence type="ECO:0000256" key="6">
    <source>
        <dbReference type="ARBA" id="ARBA00043742"/>
    </source>
</evidence>
<evidence type="ECO:0000256" key="7">
    <source>
        <dbReference type="ARBA" id="ARBA00044064"/>
    </source>
</evidence>
<dbReference type="Proteomes" id="UP000887013">
    <property type="component" value="Unassembled WGS sequence"/>
</dbReference>
<comment type="catalytic activity">
    <reaction evidence="9">
        <text>1,2-didecanoylglycerol + H2O = decanoylglycerol + decanoate + H(+)</text>
        <dbReference type="Rhea" id="RHEA:48596"/>
        <dbReference type="ChEBI" id="CHEBI:11152"/>
        <dbReference type="ChEBI" id="CHEBI:15377"/>
        <dbReference type="ChEBI" id="CHEBI:15378"/>
        <dbReference type="ChEBI" id="CHEBI:27689"/>
        <dbReference type="ChEBI" id="CHEBI:90605"/>
    </reaction>
</comment>
<keyword evidence="2" id="KW-0378">Hydrolase</keyword>
<dbReference type="EC" id="3.1.1.116" evidence="3"/>
<gene>
    <name evidence="13" type="primary">Abhd11</name>
    <name evidence="13" type="ORF">NPIL_145931</name>
</gene>
<accession>A0A8X6TER4</accession>
<dbReference type="PANTHER" id="PTHR46118:SF4">
    <property type="entry name" value="PROTEIN ABHD11"/>
    <property type="match status" value="1"/>
</dbReference>
<comment type="catalytic activity">
    <reaction evidence="10">
        <text>1-octadecanoyl-2-(9Z-octadecenoyl)-sn-glycerol + H2O = 2-(9Z-octadecenoyl)-glycerol + octadecanoate + H(+)</text>
        <dbReference type="Rhea" id="RHEA:77103"/>
        <dbReference type="ChEBI" id="CHEBI:15377"/>
        <dbReference type="ChEBI" id="CHEBI:15378"/>
        <dbReference type="ChEBI" id="CHEBI:25629"/>
        <dbReference type="ChEBI" id="CHEBI:73990"/>
        <dbReference type="ChEBI" id="CHEBI:75468"/>
    </reaction>
</comment>
<keyword evidence="14" id="KW-1185">Reference proteome</keyword>
<name>A0A8X6TER4_NEPPI</name>
<evidence type="ECO:0000259" key="12">
    <source>
        <dbReference type="Pfam" id="PF00561"/>
    </source>
</evidence>
<dbReference type="GO" id="GO:0052689">
    <property type="term" value="F:carboxylic ester hydrolase activity"/>
    <property type="evidence" value="ECO:0007669"/>
    <property type="project" value="TreeGrafter"/>
</dbReference>
<dbReference type="SUPFAM" id="SSF53474">
    <property type="entry name" value="alpha/beta-Hydrolases"/>
    <property type="match status" value="1"/>
</dbReference>
<comment type="catalytic activity">
    <reaction evidence="8">
        <text>1-octadecanoyl-2-(4Z,7Z,10Z,13Z,16Z,19Z-docosahexaenoyl)-sn-glycerol + H2O = 2-(4Z,7Z,10Z,13Z,16Z,19Z-docosahexaenoyl)-glycerol + octadecanoate + H(+)</text>
        <dbReference type="Rhea" id="RHEA:77107"/>
        <dbReference type="ChEBI" id="CHEBI:15377"/>
        <dbReference type="ChEBI" id="CHEBI:15378"/>
        <dbReference type="ChEBI" id="CHEBI:25629"/>
        <dbReference type="ChEBI" id="CHEBI:77129"/>
        <dbReference type="ChEBI" id="CHEBI:186738"/>
    </reaction>
</comment>
<evidence type="ECO:0000256" key="8">
    <source>
        <dbReference type="ARBA" id="ARBA00048283"/>
    </source>
</evidence>
<dbReference type="InterPro" id="IPR000073">
    <property type="entry name" value="AB_hydrolase_1"/>
</dbReference>
<evidence type="ECO:0000313" key="14">
    <source>
        <dbReference type="Proteomes" id="UP000887013"/>
    </source>
</evidence>
<evidence type="ECO:0000256" key="1">
    <source>
        <dbReference type="ARBA" id="ARBA00008645"/>
    </source>
</evidence>
<organism evidence="13 14">
    <name type="scientific">Nephila pilipes</name>
    <name type="common">Giant wood spider</name>
    <name type="synonym">Nephila maculata</name>
    <dbReference type="NCBI Taxonomy" id="299642"/>
    <lineage>
        <taxon>Eukaryota</taxon>
        <taxon>Metazoa</taxon>
        <taxon>Ecdysozoa</taxon>
        <taxon>Arthropoda</taxon>
        <taxon>Chelicerata</taxon>
        <taxon>Arachnida</taxon>
        <taxon>Araneae</taxon>
        <taxon>Araneomorphae</taxon>
        <taxon>Entelegynae</taxon>
        <taxon>Araneoidea</taxon>
        <taxon>Nephilidae</taxon>
        <taxon>Nephila</taxon>
    </lineage>
</organism>
<sequence>MASYVPVQLAFDSIEPDGCDADKAPVIFLHGVTASRVYWDDIPQTVANTLKRKVYAIDARNHGDSEWSDVFNFDSNVDDLLHFMDRIGAPKAILVGHSMGGITAIKTALRAPERVEKLVIEDISGKKDSLPQEKLNPVVYFLNLALTAIQKIPEGEEEEKAKTFILDFLFKFLPPEIKNHTNKEQMMKRIQLIRTADGKYSFKGNTQVVMRALKDAETIMTEPTGLYEGPAYFLYGKLSPLNVPSDEAFIKNLFPNSKLFGFENATHGIHSDCPKEFTETVLNFLQE</sequence>